<dbReference type="EMBL" id="FONR01000026">
    <property type="protein sequence ID" value="SFG69556.1"/>
    <property type="molecule type" value="Genomic_DNA"/>
</dbReference>
<proteinExistence type="predicted"/>
<dbReference type="SUPFAM" id="SSF143243">
    <property type="entry name" value="Nqo5-like"/>
    <property type="match status" value="1"/>
</dbReference>
<dbReference type="InterPro" id="IPR037232">
    <property type="entry name" value="NADH_quin_OxRdtase_su_C/D-like"/>
</dbReference>
<name>A0A1I2U3W7_9ACTN</name>
<dbReference type="AlphaFoldDB" id="A0A1I2U3W7"/>
<evidence type="ECO:0000259" key="1">
    <source>
        <dbReference type="Pfam" id="PF00329"/>
    </source>
</evidence>
<sequence>MRRRRFLQHDVHAAELPKRAETLLRDGHRLALVAAHHDADAVRLVHLFVSGPPDTRIELHPRAPRPARPEMPSLAHLPFPAGRFEREMHDLHGVVPLDHPLPRRLVRHFHWPKGWYPMHPDAGEPPAFGEQEGPCPFLEITGDGVYEIPVGPVHAGLIEPGLSCGSQPPDRSSLRLHAVRGITTPREMLVRAHDGRRCGSFRAALPSRVRNIRTSCRESRCRAARSPATLKE</sequence>
<evidence type="ECO:0000313" key="2">
    <source>
        <dbReference type="EMBL" id="SFG69556.1"/>
    </source>
</evidence>
<dbReference type="PANTHER" id="PTHR43485:SF1">
    <property type="entry name" value="FORMATE HYDROGENLYASE SUBUNIT 5-RELATED"/>
    <property type="match status" value="1"/>
</dbReference>
<feature type="domain" description="NADH:ubiquinone oxidoreductase 30kDa subunit" evidence="1">
    <location>
        <begin position="12"/>
        <end position="120"/>
    </location>
</feature>
<evidence type="ECO:0000313" key="3">
    <source>
        <dbReference type="Proteomes" id="UP000181942"/>
    </source>
</evidence>
<reference evidence="2 3" key="1">
    <citation type="submission" date="2016-10" db="EMBL/GenBank/DDBJ databases">
        <authorList>
            <person name="de Groot N.N."/>
        </authorList>
    </citation>
    <scope>NUCLEOTIDE SEQUENCE [LARGE SCALE GENOMIC DNA]</scope>
    <source>
        <strain evidence="2 3">OK461</strain>
    </source>
</reference>
<dbReference type="GO" id="GO:0008137">
    <property type="term" value="F:NADH dehydrogenase (ubiquinone) activity"/>
    <property type="evidence" value="ECO:0007669"/>
    <property type="project" value="InterPro"/>
</dbReference>
<dbReference type="InterPro" id="IPR052197">
    <property type="entry name" value="ComplexI_49kDa-like"/>
</dbReference>
<gene>
    <name evidence="2" type="ORF">SAMN02787118_12657</name>
</gene>
<dbReference type="Gene3D" id="3.30.460.80">
    <property type="entry name" value="NADH:ubiquinone oxidoreductase, 30kDa subunit"/>
    <property type="match status" value="1"/>
</dbReference>
<protein>
    <submittedName>
        <fullName evidence="2">Ni,Fe-hydrogenase III component G</fullName>
    </submittedName>
</protein>
<dbReference type="InterPro" id="IPR001268">
    <property type="entry name" value="NADH_UbQ_OxRdtase_30kDa_su"/>
</dbReference>
<dbReference type="RefSeq" id="WP_256259316.1">
    <property type="nucleotide sequence ID" value="NZ_FONR01000026.1"/>
</dbReference>
<dbReference type="Proteomes" id="UP000181942">
    <property type="component" value="Unassembled WGS sequence"/>
</dbReference>
<dbReference type="PANTHER" id="PTHR43485">
    <property type="entry name" value="HYDROGENASE-4 COMPONENT G"/>
    <property type="match status" value="1"/>
</dbReference>
<accession>A0A1I2U3W7</accession>
<dbReference type="Pfam" id="PF00329">
    <property type="entry name" value="Complex1_30kDa"/>
    <property type="match status" value="1"/>
</dbReference>
<organism evidence="2 3">
    <name type="scientific">Streptomyces mirabilis</name>
    <dbReference type="NCBI Taxonomy" id="68239"/>
    <lineage>
        <taxon>Bacteria</taxon>
        <taxon>Bacillati</taxon>
        <taxon>Actinomycetota</taxon>
        <taxon>Actinomycetes</taxon>
        <taxon>Kitasatosporales</taxon>
        <taxon>Streptomycetaceae</taxon>
        <taxon>Streptomyces</taxon>
    </lineage>
</organism>